<dbReference type="Gene3D" id="3.80.10.10">
    <property type="entry name" value="Ribonuclease Inhibitor"/>
    <property type="match status" value="1"/>
</dbReference>
<dbReference type="Proteomes" id="UP000007431">
    <property type="component" value="Unassembled WGS sequence"/>
</dbReference>
<reference evidence="1 2" key="1">
    <citation type="journal article" date="2010" name="Nat. Biotechnol.">
        <title>Genome sequence of the model mushroom Schizophyllum commune.</title>
        <authorList>
            <person name="Ohm R.A."/>
            <person name="de Jong J.F."/>
            <person name="Lugones L.G."/>
            <person name="Aerts A."/>
            <person name="Kothe E."/>
            <person name="Stajich J.E."/>
            <person name="de Vries R.P."/>
            <person name="Record E."/>
            <person name="Levasseur A."/>
            <person name="Baker S.E."/>
            <person name="Bartholomew K.A."/>
            <person name="Coutinho P.M."/>
            <person name="Erdmann S."/>
            <person name="Fowler T.J."/>
            <person name="Gathman A.C."/>
            <person name="Lombard V."/>
            <person name="Henrissat B."/>
            <person name="Knabe N."/>
            <person name="Kuees U."/>
            <person name="Lilly W.W."/>
            <person name="Lindquist E."/>
            <person name="Lucas S."/>
            <person name="Magnuson J.K."/>
            <person name="Piumi F."/>
            <person name="Raudaskoski M."/>
            <person name="Salamov A."/>
            <person name="Schmutz J."/>
            <person name="Schwarze F.W.M.R."/>
            <person name="vanKuyk P.A."/>
            <person name="Horton J.S."/>
            <person name="Grigoriev I.V."/>
            <person name="Woesten H.A.B."/>
        </authorList>
    </citation>
    <scope>NUCLEOTIDE SEQUENCE [LARGE SCALE GENOMIC DNA]</scope>
    <source>
        <strain evidence="2">H4-8 / FGSC 9210</strain>
    </source>
</reference>
<evidence type="ECO:0000313" key="2">
    <source>
        <dbReference type="Proteomes" id="UP000007431"/>
    </source>
</evidence>
<dbReference type="HOGENOM" id="CLU_525952_0_0_1"/>
<accession>D8QG18</accession>
<dbReference type="AlphaFoldDB" id="D8QG18"/>
<sequence length="529" mass="60863">MHPALSIPELVSIIAGMARRGDACRMARTCYAWYEVALDHIWRILWNQNFDILFRTLPPNVYRPLRDAAWYRIEPTWLDAPTDEDYERIYHLTSRVREIRNPQYIELLQITNDHPPPRPLFPQLTTLILYGDWQTNTPLHPLLIPFSSLVLSRLHMDLSKMNEREHIDLDAIYQVCAPSVEVVMDMKALHDKPFPAVGRHEILHKLTIKQMDAEGWAFIASLPNLHELDIHRPFSVPALDLLAAVEHPFRALRAFSVFSWRFDCRLFFVDLLRLCGSLSLSTLSIHFWQDDADRFAHPTQHWTLLFLALKRHLSHSTLRSLKLIDQGEMTRIDGSMLQLLAPFSELRTLWIESKNGVVVEDSYVAPLLRSWPALESLTLAPSPYLSEDWDDRDEEDMYGSARWISTCSVRGLLEIARLGTSLKSLALSIDFESGFPVPEDDLVSSCNANITKLDLWNSDMTDPDDVADLILAVFPAAAAKVEVSIVKWKEFDIGLEEGSREEDIEEKWDEVHDIIRLEQSADAEYMSLL</sequence>
<dbReference type="OMA" id="ATARVCK"/>
<dbReference type="InterPro" id="IPR032675">
    <property type="entry name" value="LRR_dom_sf"/>
</dbReference>
<dbReference type="EMBL" id="GL377311">
    <property type="protein sequence ID" value="EFI93216.1"/>
    <property type="molecule type" value="Genomic_DNA"/>
</dbReference>
<name>D8QG18_SCHCM</name>
<dbReference type="SUPFAM" id="SSF52047">
    <property type="entry name" value="RNI-like"/>
    <property type="match status" value="1"/>
</dbReference>
<gene>
    <name evidence="1" type="ORF">SCHCODRAFT_112812</name>
</gene>
<organism evidence="2">
    <name type="scientific">Schizophyllum commune (strain H4-8 / FGSC 9210)</name>
    <name type="common">Split gill fungus</name>
    <dbReference type="NCBI Taxonomy" id="578458"/>
    <lineage>
        <taxon>Eukaryota</taxon>
        <taxon>Fungi</taxon>
        <taxon>Dikarya</taxon>
        <taxon>Basidiomycota</taxon>
        <taxon>Agaricomycotina</taxon>
        <taxon>Agaricomycetes</taxon>
        <taxon>Agaricomycetidae</taxon>
        <taxon>Agaricales</taxon>
        <taxon>Schizophyllaceae</taxon>
        <taxon>Schizophyllum</taxon>
    </lineage>
</organism>
<proteinExistence type="predicted"/>
<evidence type="ECO:0008006" key="3">
    <source>
        <dbReference type="Google" id="ProtNLM"/>
    </source>
</evidence>
<feature type="non-terminal residue" evidence="1">
    <location>
        <position position="529"/>
    </location>
</feature>
<protein>
    <recommendedName>
        <fullName evidence="3">F-box domain-containing protein</fullName>
    </recommendedName>
</protein>
<dbReference type="VEuPathDB" id="FungiDB:SCHCODRAFT_02639113"/>
<keyword evidence="2" id="KW-1185">Reference proteome</keyword>
<dbReference type="InParanoid" id="D8QG18"/>
<evidence type="ECO:0000313" key="1">
    <source>
        <dbReference type="EMBL" id="EFI93216.1"/>
    </source>
</evidence>